<evidence type="ECO:0000256" key="4">
    <source>
        <dbReference type="ARBA" id="ARBA00022989"/>
    </source>
</evidence>
<protein>
    <submittedName>
        <fullName evidence="7">C4-dicarboxylate ABC transporter</fullName>
    </submittedName>
</protein>
<proteinExistence type="predicted"/>
<sequence length="485" mass="52033">MWFDLLLAITNRMKTIKLPSAYTILLAIIVLVAGLTFVLPTGKYAYTSKDGSVTLTPQQAIGNTDSHLLPVPGSYENVKSNPQGFFEVVKAPIVGFYKAIDVAVFILMIGGFLGIVMSTGAIDAGVHQVLGSMKGKEQLMIPVLIFLFGLGGTSFGMAEETLAFYPILIPVFRSAGFDAKTAIGTIMLGAGFGVLCSTVNPFATAIASGFAGISIGDGIMVRVFMWVVLWAITSAFVMRYAKKVKNAPSEEMLEQADTATPEAMTGKQKIVLTMFTLTFVIMIWGVIPFKDLGITAIPTLSWWFDELNALFFVSSILTGLLIGMKESEIAGHFVNGARDMLGVAFIVGISRGITVVMNDGLIIDTVLHYAEAAITGLSSSIFVCVMFFLELFLSIFIPSTSGLATLTMPIMTPLASFANVDAHWVVTAYQSASGFVNLFTPTSAVVMGGLAIGKVSYGSYFKWVLPYLFIVLIVILLTLGFGVML</sequence>
<feature type="transmembrane region" description="Helical" evidence="6">
    <location>
        <begin position="270"/>
        <end position="287"/>
    </location>
</feature>
<feature type="transmembrane region" description="Helical" evidence="6">
    <location>
        <begin position="138"/>
        <end position="156"/>
    </location>
</feature>
<keyword evidence="8" id="KW-1185">Reference proteome</keyword>
<gene>
    <name evidence="7" type="ORF">PEPS_12740</name>
</gene>
<dbReference type="EMBL" id="AP025292">
    <property type="protein sequence ID" value="BDC98993.1"/>
    <property type="molecule type" value="Genomic_DNA"/>
</dbReference>
<evidence type="ECO:0000256" key="6">
    <source>
        <dbReference type="SAM" id="Phobius"/>
    </source>
</evidence>
<feature type="transmembrane region" description="Helical" evidence="6">
    <location>
        <begin position="369"/>
        <end position="389"/>
    </location>
</feature>
<dbReference type="Pfam" id="PF03606">
    <property type="entry name" value="DcuC"/>
    <property type="match status" value="1"/>
</dbReference>
<feature type="transmembrane region" description="Helical" evidence="6">
    <location>
        <begin position="401"/>
        <end position="420"/>
    </location>
</feature>
<evidence type="ECO:0000313" key="7">
    <source>
        <dbReference type="EMBL" id="BDC98993.1"/>
    </source>
</evidence>
<keyword evidence="3 6" id="KW-0812">Transmembrane</keyword>
<feature type="transmembrane region" description="Helical" evidence="6">
    <location>
        <begin position="102"/>
        <end position="126"/>
    </location>
</feature>
<dbReference type="PANTHER" id="PTHR43652:SF6">
    <property type="entry name" value="ARGININE REPRESSOR"/>
    <property type="match status" value="1"/>
</dbReference>
<evidence type="ECO:0000313" key="8">
    <source>
        <dbReference type="Proteomes" id="UP001354989"/>
    </source>
</evidence>
<feature type="transmembrane region" description="Helical" evidence="6">
    <location>
        <begin position="307"/>
        <end position="324"/>
    </location>
</feature>
<reference evidence="7 8" key="1">
    <citation type="submission" date="2021-12" db="EMBL/GenBank/DDBJ databases">
        <title>Genome sequencing of bacteria with rrn-lacking chromosome and rrn-plasmid.</title>
        <authorList>
            <person name="Anda M."/>
            <person name="Iwasaki W."/>
        </authorList>
    </citation>
    <scope>NUCLEOTIDE SEQUENCE [LARGE SCALE GENOMIC DNA]</scope>
    <source>
        <strain evidence="7 8">NBRC 101262</strain>
    </source>
</reference>
<feature type="transmembrane region" description="Helical" evidence="6">
    <location>
        <begin position="464"/>
        <end position="484"/>
    </location>
</feature>
<feature type="transmembrane region" description="Helical" evidence="6">
    <location>
        <begin position="186"/>
        <end position="213"/>
    </location>
</feature>
<comment type="subcellular location">
    <subcellularLocation>
        <location evidence="1">Cell membrane</location>
        <topology evidence="1">Multi-pass membrane protein</topology>
    </subcellularLocation>
</comment>
<feature type="transmembrane region" description="Helical" evidence="6">
    <location>
        <begin position="336"/>
        <end position="357"/>
    </location>
</feature>
<dbReference type="InterPro" id="IPR018385">
    <property type="entry name" value="C4_dicarb_anaerob_car-like"/>
</dbReference>
<name>A0ABM7VDI6_9BACT</name>
<keyword evidence="5 6" id="KW-0472">Membrane</keyword>
<keyword evidence="4 6" id="KW-1133">Transmembrane helix</keyword>
<evidence type="ECO:0000256" key="2">
    <source>
        <dbReference type="ARBA" id="ARBA00022475"/>
    </source>
</evidence>
<keyword evidence="2" id="KW-1003">Cell membrane</keyword>
<evidence type="ECO:0000256" key="3">
    <source>
        <dbReference type="ARBA" id="ARBA00022692"/>
    </source>
</evidence>
<feature type="transmembrane region" description="Helical" evidence="6">
    <location>
        <begin position="21"/>
        <end position="39"/>
    </location>
</feature>
<accession>A0ABM7VDI6</accession>
<feature type="transmembrane region" description="Helical" evidence="6">
    <location>
        <begin position="219"/>
        <end position="238"/>
    </location>
</feature>
<organism evidence="7 8">
    <name type="scientific">Persicobacter psychrovividus</name>
    <dbReference type="NCBI Taxonomy" id="387638"/>
    <lineage>
        <taxon>Bacteria</taxon>
        <taxon>Pseudomonadati</taxon>
        <taxon>Bacteroidota</taxon>
        <taxon>Cytophagia</taxon>
        <taxon>Cytophagales</taxon>
        <taxon>Persicobacteraceae</taxon>
        <taxon>Persicobacter</taxon>
    </lineage>
</organism>
<dbReference type="Proteomes" id="UP001354989">
    <property type="component" value="Chromosome"/>
</dbReference>
<evidence type="ECO:0000256" key="5">
    <source>
        <dbReference type="ARBA" id="ARBA00023136"/>
    </source>
</evidence>
<evidence type="ECO:0000256" key="1">
    <source>
        <dbReference type="ARBA" id="ARBA00004651"/>
    </source>
</evidence>
<dbReference type="InterPro" id="IPR051679">
    <property type="entry name" value="DASS-Related_Transporters"/>
</dbReference>
<feature type="transmembrane region" description="Helical" evidence="6">
    <location>
        <begin position="432"/>
        <end position="452"/>
    </location>
</feature>
<dbReference type="PANTHER" id="PTHR43652">
    <property type="entry name" value="BASIC AMINO ACID ANTIPORTER YFCC-RELATED"/>
    <property type="match status" value="1"/>
</dbReference>